<evidence type="ECO:0000313" key="1">
    <source>
        <dbReference type="EMBL" id="UYL95589.1"/>
    </source>
</evidence>
<proteinExistence type="predicted"/>
<dbReference type="EMBL" id="ON746527">
    <property type="protein sequence ID" value="UYL95589.1"/>
    <property type="molecule type" value="Viral_cRNA"/>
</dbReference>
<protein>
    <submittedName>
        <fullName evidence="1">Beta protein</fullName>
    </submittedName>
</protein>
<reference evidence="1" key="1">
    <citation type="submission" date="2022-05" db="EMBL/GenBank/DDBJ databases">
        <authorList>
            <person name="Cao W."/>
            <person name="Jia N."/>
            <person name="Lam T.T.-Y."/>
            <person name="Ni X."/>
            <person name="Liu J."/>
        </authorList>
    </citation>
    <scope>NUCLEOTIDE SEQUENCE</scope>
    <source>
        <strain evidence="1">TIGMIC 1</strain>
    </source>
</reference>
<sequence length="172" mass="19518">MKKINISMNCKYNESMILSTKPVTGIMDFSRCKLSLQIINFKPLEIERRALLGLLAVKSVKTLHRSNQMVTRLSEILIPSAILNGEFVVRNDKKNGYWIFVGETYGAVDSDDLAGVREKVVRINKTIPLIITGEEYGVIDLEIVVESSEILFLKRRNGVDICDLPRKVRVLH</sequence>
<name>A0A9E7V2C1_9RHAB</name>
<accession>A0A9E7V2C1</accession>
<organism evidence="1">
    <name type="scientific">Huanggang Rhabd tick virus 2</name>
    <dbReference type="NCBI Taxonomy" id="2972329"/>
    <lineage>
        <taxon>Viruses</taxon>
        <taxon>Riboviria</taxon>
        <taxon>Orthornavirae</taxon>
        <taxon>Negarnaviricota</taxon>
        <taxon>Haploviricotina</taxon>
        <taxon>Monjiviricetes</taxon>
        <taxon>Mononegavirales</taxon>
        <taxon>Rhabdoviridae</taxon>
        <taxon>Alpharhabdovirinae</taxon>
        <taxon>Ephemerovirus</taxon>
        <taxon>Ephemerovirus huanggang</taxon>
    </lineage>
</organism>